<dbReference type="EMBL" id="JACGCM010001826">
    <property type="protein sequence ID" value="KAF6148798.1"/>
    <property type="molecule type" value="Genomic_DNA"/>
</dbReference>
<comment type="caution">
    <text evidence="2">The sequence shown here is derived from an EMBL/GenBank/DDBJ whole genome shotgun (WGS) entry which is preliminary data.</text>
</comment>
<dbReference type="AlphaFoldDB" id="A0A7J7M1Y2"/>
<feature type="domain" description="Glycosyl hydrolase family 32 C-terminal" evidence="1">
    <location>
        <begin position="38"/>
        <end position="171"/>
    </location>
</feature>
<dbReference type="SUPFAM" id="SSF49899">
    <property type="entry name" value="Concanavalin A-like lectins/glucanases"/>
    <property type="match status" value="1"/>
</dbReference>
<dbReference type="PANTHER" id="PTHR31953">
    <property type="entry name" value="BETA-FRUCTOFURANOSIDASE, INSOLUBLE ISOENZYME CWINV1-RELATED"/>
    <property type="match status" value="1"/>
</dbReference>
<name>A0A7J7M1Y2_9MAGN</name>
<organism evidence="2 3">
    <name type="scientific">Kingdonia uniflora</name>
    <dbReference type="NCBI Taxonomy" id="39325"/>
    <lineage>
        <taxon>Eukaryota</taxon>
        <taxon>Viridiplantae</taxon>
        <taxon>Streptophyta</taxon>
        <taxon>Embryophyta</taxon>
        <taxon>Tracheophyta</taxon>
        <taxon>Spermatophyta</taxon>
        <taxon>Magnoliopsida</taxon>
        <taxon>Ranunculales</taxon>
        <taxon>Circaeasteraceae</taxon>
        <taxon>Kingdonia</taxon>
    </lineage>
</organism>
<dbReference type="InterPro" id="IPR013189">
    <property type="entry name" value="Glyco_hydro_32_C"/>
</dbReference>
<dbReference type="Proteomes" id="UP000541444">
    <property type="component" value="Unassembled WGS sequence"/>
</dbReference>
<reference evidence="2 3" key="1">
    <citation type="journal article" date="2020" name="IScience">
        <title>Genome Sequencing of the Endangered Kingdonia uniflora (Circaeasteraceae, Ranunculales) Reveals Potential Mechanisms of Evolutionary Specialization.</title>
        <authorList>
            <person name="Sun Y."/>
            <person name="Deng T."/>
            <person name="Zhang A."/>
            <person name="Moore M.J."/>
            <person name="Landis J.B."/>
            <person name="Lin N."/>
            <person name="Zhang H."/>
            <person name="Zhang X."/>
            <person name="Huang J."/>
            <person name="Zhang X."/>
            <person name="Sun H."/>
            <person name="Wang H."/>
        </authorList>
    </citation>
    <scope>NUCLEOTIDE SEQUENCE [LARGE SCALE GENOMIC DNA]</scope>
    <source>
        <strain evidence="2">TB1705</strain>
        <tissue evidence="2">Leaf</tissue>
    </source>
</reference>
<sequence>MVSLDDTKHDVYTVGQYYQEKDKYVPNTVRRRRFRLEADVEVSFELSTLEKAEVMAPSWVNPQLLCSQKGATVKGGVGPFGLLVLASKDLEDCCIFTVFRGNNRYVVLMGSDQADKTTHGAFLDVDPLQEKLSLRSLIDNSIVESFGVGGKACMTARVYPNLAIDGAHLYVLTMDLKM</sequence>
<accession>A0A7J7M1Y2</accession>
<keyword evidence="3" id="KW-1185">Reference proteome</keyword>
<gene>
    <name evidence="2" type="ORF">GIB67_038131</name>
</gene>
<evidence type="ECO:0000313" key="3">
    <source>
        <dbReference type="Proteomes" id="UP000541444"/>
    </source>
</evidence>
<dbReference type="Gene3D" id="2.60.120.560">
    <property type="entry name" value="Exo-inulinase, domain 1"/>
    <property type="match status" value="1"/>
</dbReference>
<proteinExistence type="predicted"/>
<dbReference type="OrthoDB" id="1930580at2759"/>
<protein>
    <recommendedName>
        <fullName evidence="1">Glycosyl hydrolase family 32 C-terminal domain-containing protein</fullName>
    </recommendedName>
</protein>
<dbReference type="InterPro" id="IPR013320">
    <property type="entry name" value="ConA-like_dom_sf"/>
</dbReference>
<dbReference type="InterPro" id="IPR050551">
    <property type="entry name" value="Fructan_Metab_Enzymes"/>
</dbReference>
<evidence type="ECO:0000259" key="1">
    <source>
        <dbReference type="Pfam" id="PF08244"/>
    </source>
</evidence>
<evidence type="ECO:0000313" key="2">
    <source>
        <dbReference type="EMBL" id="KAF6148798.1"/>
    </source>
</evidence>
<dbReference type="Pfam" id="PF08244">
    <property type="entry name" value="Glyco_hydro_32C"/>
    <property type="match status" value="1"/>
</dbReference>